<evidence type="ECO:0000256" key="3">
    <source>
        <dbReference type="ARBA" id="ARBA00022505"/>
    </source>
</evidence>
<keyword evidence="3 9" id="KW-0500">Molybdenum</keyword>
<protein>
    <submittedName>
        <fullName evidence="12">Molybdate ABC transporter ATP-binding protein</fullName>
    </submittedName>
</protein>
<dbReference type="InterPro" id="IPR027417">
    <property type="entry name" value="P-loop_NTPase"/>
</dbReference>
<keyword evidence="13" id="KW-1185">Reference proteome</keyword>
<dbReference type="Proteomes" id="UP000029443">
    <property type="component" value="Unassembled WGS sequence"/>
</dbReference>
<evidence type="ECO:0000313" key="12">
    <source>
        <dbReference type="EMBL" id="KGD63017.1"/>
    </source>
</evidence>
<dbReference type="Pfam" id="PF00005">
    <property type="entry name" value="ABC_tran"/>
    <property type="match status" value="1"/>
</dbReference>
<keyword evidence="4" id="KW-0997">Cell inner membrane</keyword>
<dbReference type="Gene3D" id="3.40.50.300">
    <property type="entry name" value="P-loop containing nucleotide triphosphate hydrolases"/>
    <property type="match status" value="1"/>
</dbReference>
<dbReference type="RefSeq" id="WP_035244544.1">
    <property type="nucleotide sequence ID" value="NZ_ARXU01000001.1"/>
</dbReference>
<keyword evidence="2" id="KW-1003">Cell membrane</keyword>
<comment type="caution">
    <text evidence="12">The sequence shown here is derived from an EMBL/GenBank/DDBJ whole genome shotgun (WGS) entry which is preliminary data.</text>
</comment>
<dbReference type="NCBIfam" id="TIGR02142">
    <property type="entry name" value="modC_ABC"/>
    <property type="match status" value="1"/>
</dbReference>
<reference evidence="12 13" key="1">
    <citation type="submission" date="2012-09" db="EMBL/GenBank/DDBJ databases">
        <title>Genome Sequence of alkane-degrading Bacterium Alcanivorax jadensis T9.</title>
        <authorList>
            <person name="Lai Q."/>
            <person name="Shao Z."/>
        </authorList>
    </citation>
    <scope>NUCLEOTIDE SEQUENCE [LARGE SCALE GENOMIC DNA]</scope>
    <source>
        <strain evidence="12 13">T9</strain>
    </source>
</reference>
<evidence type="ECO:0000256" key="9">
    <source>
        <dbReference type="PROSITE-ProRule" id="PRU01213"/>
    </source>
</evidence>
<dbReference type="SUPFAM" id="SSF50331">
    <property type="entry name" value="MOP-like"/>
    <property type="match status" value="1"/>
</dbReference>
<dbReference type="SMART" id="SM00382">
    <property type="entry name" value="AAA"/>
    <property type="match status" value="1"/>
</dbReference>
<dbReference type="InterPro" id="IPR011868">
    <property type="entry name" value="ModC_ABC_ATP-bd"/>
</dbReference>
<dbReference type="PROSITE" id="PS50893">
    <property type="entry name" value="ABC_TRANSPORTER_2"/>
    <property type="match status" value="1"/>
</dbReference>
<dbReference type="Pfam" id="PF03459">
    <property type="entry name" value="TOBE"/>
    <property type="match status" value="1"/>
</dbReference>
<dbReference type="InterPro" id="IPR005116">
    <property type="entry name" value="Transp-assoc_OB_typ1"/>
</dbReference>
<feature type="domain" description="ABC transporter" evidence="10">
    <location>
        <begin position="1"/>
        <end position="226"/>
    </location>
</feature>
<sequence length="349" mass="38047">MSLAFSLSGQVGSCRLQAQAQLAANGVTVLFGPSGSGKSTLLRMLAGLQDCDGEIRFGDQLWQTDDVTLPPWQRPLGMMFQEPTLFRHLSVRGNLDYVVKRRGAAWDLDSVVSQARIEDLLGRSVETLSGGEAQRVALARALLAGPQLLLLDEPLSALDHGHKQELLKMISDIARKVPVIYVTHDLDELLTLSRQVWLMEQGRIVARGKAHEELARLDGPLAQRGDATALLYGELGDYDNRDHLQAVTVAQQTFWLPAAQPVSGEEPVRLRIAARDVSLCRQAPQDSSILNIHPVQVAALREVGPGQAVVQLALGDQRLLARISSRSARELEVFPGARLYAQVKAVALG</sequence>
<keyword evidence="5" id="KW-0547">Nucleotide-binding</keyword>
<evidence type="ECO:0000256" key="4">
    <source>
        <dbReference type="ARBA" id="ARBA00022519"/>
    </source>
</evidence>
<keyword evidence="6 12" id="KW-0067">ATP-binding</keyword>
<proteinExistence type="predicted"/>
<dbReference type="InterPro" id="IPR004606">
    <property type="entry name" value="Mop_domain"/>
</dbReference>
<organism evidence="12 13">
    <name type="scientific">Alcanivorax jadensis T9</name>
    <dbReference type="NCBI Taxonomy" id="1177181"/>
    <lineage>
        <taxon>Bacteria</taxon>
        <taxon>Pseudomonadati</taxon>
        <taxon>Pseudomonadota</taxon>
        <taxon>Gammaproteobacteria</taxon>
        <taxon>Oceanospirillales</taxon>
        <taxon>Alcanivoracaceae</taxon>
        <taxon>Alcanivorax</taxon>
    </lineage>
</organism>
<evidence type="ECO:0000256" key="2">
    <source>
        <dbReference type="ARBA" id="ARBA00022475"/>
    </source>
</evidence>
<evidence type="ECO:0000259" key="10">
    <source>
        <dbReference type="PROSITE" id="PS50893"/>
    </source>
</evidence>
<keyword evidence="8" id="KW-0472">Membrane</keyword>
<dbReference type="GO" id="GO:0005524">
    <property type="term" value="F:ATP binding"/>
    <property type="evidence" value="ECO:0007669"/>
    <property type="project" value="UniProtKB-KW"/>
</dbReference>
<keyword evidence="1" id="KW-0813">Transport</keyword>
<dbReference type="PROSITE" id="PS51866">
    <property type="entry name" value="MOP"/>
    <property type="match status" value="1"/>
</dbReference>
<evidence type="ECO:0000313" key="13">
    <source>
        <dbReference type="Proteomes" id="UP000029443"/>
    </source>
</evidence>
<accession>A0ABR4WHY2</accession>
<dbReference type="PANTHER" id="PTHR43514:SF4">
    <property type="entry name" value="ABC TRANSPORTER I FAMILY MEMBER 10"/>
    <property type="match status" value="1"/>
</dbReference>
<keyword evidence="7" id="KW-1278">Translocase</keyword>
<evidence type="ECO:0000256" key="6">
    <source>
        <dbReference type="ARBA" id="ARBA00022840"/>
    </source>
</evidence>
<dbReference type="InterPro" id="IPR003439">
    <property type="entry name" value="ABC_transporter-like_ATP-bd"/>
</dbReference>
<evidence type="ECO:0000256" key="8">
    <source>
        <dbReference type="ARBA" id="ARBA00023136"/>
    </source>
</evidence>
<feature type="domain" description="Mop" evidence="11">
    <location>
        <begin position="286"/>
        <end position="349"/>
    </location>
</feature>
<dbReference type="InterPro" id="IPR050334">
    <property type="entry name" value="Molybdenum_import_ModC"/>
</dbReference>
<evidence type="ECO:0000256" key="1">
    <source>
        <dbReference type="ARBA" id="ARBA00022448"/>
    </source>
</evidence>
<evidence type="ECO:0000256" key="5">
    <source>
        <dbReference type="ARBA" id="ARBA00022741"/>
    </source>
</evidence>
<evidence type="ECO:0000256" key="7">
    <source>
        <dbReference type="ARBA" id="ARBA00022967"/>
    </source>
</evidence>
<dbReference type="InterPro" id="IPR008995">
    <property type="entry name" value="Mo/tungstate-bd_C_term_dom"/>
</dbReference>
<dbReference type="EMBL" id="ARXU01000001">
    <property type="protein sequence ID" value="KGD63017.1"/>
    <property type="molecule type" value="Genomic_DNA"/>
</dbReference>
<evidence type="ECO:0000259" key="11">
    <source>
        <dbReference type="PROSITE" id="PS51866"/>
    </source>
</evidence>
<gene>
    <name evidence="12" type="ORF">T9A_00337</name>
</gene>
<dbReference type="SUPFAM" id="SSF52540">
    <property type="entry name" value="P-loop containing nucleoside triphosphate hydrolases"/>
    <property type="match status" value="1"/>
</dbReference>
<dbReference type="Gene3D" id="2.40.50.100">
    <property type="match status" value="1"/>
</dbReference>
<name>A0ABR4WHY2_9GAMM</name>
<dbReference type="PROSITE" id="PS00211">
    <property type="entry name" value="ABC_TRANSPORTER_1"/>
    <property type="match status" value="1"/>
</dbReference>
<dbReference type="InterPro" id="IPR017871">
    <property type="entry name" value="ABC_transporter-like_CS"/>
</dbReference>
<dbReference type="PANTHER" id="PTHR43514">
    <property type="entry name" value="ABC TRANSPORTER I FAMILY MEMBER 10"/>
    <property type="match status" value="1"/>
</dbReference>
<dbReference type="InterPro" id="IPR003593">
    <property type="entry name" value="AAA+_ATPase"/>
</dbReference>